<evidence type="ECO:0008006" key="3">
    <source>
        <dbReference type="Google" id="ProtNLM"/>
    </source>
</evidence>
<gene>
    <name evidence="1" type="ORF">NF27_EY01130</name>
</gene>
<dbReference type="AlphaFoldDB" id="A0A0C1MSK1"/>
<dbReference type="InterPro" id="IPR029044">
    <property type="entry name" value="Nucleotide-diphossugar_trans"/>
</dbReference>
<dbReference type="EMBL" id="JSWE01000124">
    <property type="protein sequence ID" value="KIE05017.1"/>
    <property type="molecule type" value="Genomic_DNA"/>
</dbReference>
<evidence type="ECO:0000313" key="2">
    <source>
        <dbReference type="Proteomes" id="UP000031258"/>
    </source>
</evidence>
<keyword evidence="2" id="KW-1185">Reference proteome</keyword>
<sequence>MNMPDEKQNKVNILCMKWGTLYSADYVNKLYNMVKRNLTLPFDFYCFTEDGIGILPEIKIKPLPEISIPTKNQVSPWRKLSMLASDLDGITGKALFLDLDNIIMDNIDCFFTYSDKLSIIENWTQKGQGIGNSSVYYFEIGKYGYILDKYNRDPEAVVSRYDNEQIFVSKEIGKDLVFWPEEWCKSFKRHCIAGRFMRFFKAPIIPKDVKIIAFHGHPRPHEALEGRWPKKLIPFLRKPSWLSEYWR</sequence>
<dbReference type="SUPFAM" id="SSF53448">
    <property type="entry name" value="Nucleotide-diphospho-sugar transferases"/>
    <property type="match status" value="1"/>
</dbReference>
<evidence type="ECO:0000313" key="1">
    <source>
        <dbReference type="EMBL" id="KIE05017.1"/>
    </source>
</evidence>
<name>A0A0C1MSK1_9RICK</name>
<accession>A0A0C1MSK1</accession>
<dbReference type="PATRIC" id="fig|86105.3.peg.1181"/>
<organism evidence="1 2">
    <name type="scientific">Candidatus Jidaibacter acanthamoebae</name>
    <dbReference type="NCBI Taxonomy" id="86105"/>
    <lineage>
        <taxon>Bacteria</taxon>
        <taxon>Pseudomonadati</taxon>
        <taxon>Pseudomonadota</taxon>
        <taxon>Alphaproteobacteria</taxon>
        <taxon>Rickettsiales</taxon>
        <taxon>Candidatus Midichloriaceae</taxon>
        <taxon>Candidatus Jidaibacter</taxon>
    </lineage>
</organism>
<proteinExistence type="predicted"/>
<comment type="caution">
    <text evidence="1">The sequence shown here is derived from an EMBL/GenBank/DDBJ whole genome shotgun (WGS) entry which is preliminary data.</text>
</comment>
<protein>
    <recommendedName>
        <fullName evidence="3">Glycosyltransferase</fullName>
    </recommendedName>
</protein>
<reference evidence="1 2" key="1">
    <citation type="submission" date="2014-11" db="EMBL/GenBank/DDBJ databases">
        <title>A Rickettsiales Symbiont of Amoebae With Ancient Features.</title>
        <authorList>
            <person name="Schulz F."/>
            <person name="Martijn J."/>
            <person name="Wascher F."/>
            <person name="Kostanjsek R."/>
            <person name="Ettema T.J."/>
            <person name="Horn M."/>
        </authorList>
    </citation>
    <scope>NUCLEOTIDE SEQUENCE [LARGE SCALE GENOMIC DNA]</scope>
    <source>
        <strain evidence="1 2">UWC36</strain>
    </source>
</reference>
<dbReference type="STRING" id="86105.NF27_EY01130"/>
<dbReference type="Proteomes" id="UP000031258">
    <property type="component" value="Unassembled WGS sequence"/>
</dbReference>